<keyword evidence="16" id="KW-1185">Reference proteome</keyword>
<comment type="subunit">
    <text evidence="9">Identified in a complex that contains TNPO1, RAN and RANBP1. Binds HNRPA1, HNRPA2, HNRNPDL, RPS7, RPL5 and RAN. Interacts with H2A, H2B, H3 and H4 histones. Interacts with isoform 1 and isoform 5 of ADAR/ADAR1 (via DRBM 3 domain). Interacts with SNAI1 (via zinc fingers); the interaction mediates SNAI1 nuclear import. Interacts with SNAI2 (via zinc fingers). Interacts with RPL23A (via BIB domain) and SRP19; this interaction is involved in RPL23A and SRP19 import into the nucleus. Interacts (via HEAT repeats 8-12) with BAP1 (via non-classical PY-NLS); this interaction is direct, is involved in BAP1 nuclear import and disrupts BAP1 homodimerization.</text>
</comment>
<keyword evidence="6" id="KW-0653">Protein transport</keyword>
<evidence type="ECO:0000256" key="8">
    <source>
        <dbReference type="ARBA" id="ARBA00038423"/>
    </source>
</evidence>
<dbReference type="Proteomes" id="UP001488838">
    <property type="component" value="Unassembled WGS sequence"/>
</dbReference>
<evidence type="ECO:0000256" key="9">
    <source>
        <dbReference type="ARBA" id="ARBA00066138"/>
    </source>
</evidence>
<dbReference type="Pfam" id="PF25574">
    <property type="entry name" value="TPR_IMB1"/>
    <property type="match status" value="1"/>
</dbReference>
<evidence type="ECO:0000256" key="4">
    <source>
        <dbReference type="ARBA" id="ARBA00022490"/>
    </source>
</evidence>
<dbReference type="PROSITE" id="PS50166">
    <property type="entry name" value="IMPORTIN_B_NT"/>
    <property type="match status" value="1"/>
</dbReference>
<dbReference type="GO" id="GO:0031267">
    <property type="term" value="F:small GTPase binding"/>
    <property type="evidence" value="ECO:0007669"/>
    <property type="project" value="InterPro"/>
</dbReference>
<keyword evidence="7" id="KW-0539">Nucleus</keyword>
<keyword evidence="3" id="KW-0813">Transport</keyword>
<dbReference type="SUPFAM" id="SSF48371">
    <property type="entry name" value="ARM repeat"/>
    <property type="match status" value="1"/>
</dbReference>
<dbReference type="InterPro" id="IPR040122">
    <property type="entry name" value="Importin_beta"/>
</dbReference>
<accession>A0AAW0H726</accession>
<evidence type="ECO:0000313" key="15">
    <source>
        <dbReference type="EMBL" id="KAK7797168.1"/>
    </source>
</evidence>
<feature type="region of interest" description="Disordered" evidence="13">
    <location>
        <begin position="381"/>
        <end position="420"/>
    </location>
</feature>
<evidence type="ECO:0000256" key="1">
    <source>
        <dbReference type="ARBA" id="ARBA00004123"/>
    </source>
</evidence>
<comment type="caution">
    <text evidence="15">The sequence shown here is derived from an EMBL/GenBank/DDBJ whole genome shotgun (WGS) entry which is preliminary data.</text>
</comment>
<evidence type="ECO:0000259" key="14">
    <source>
        <dbReference type="PROSITE" id="PS50166"/>
    </source>
</evidence>
<dbReference type="GO" id="GO:0006606">
    <property type="term" value="P:protein import into nucleus"/>
    <property type="evidence" value="ECO:0007669"/>
    <property type="project" value="InterPro"/>
</dbReference>
<feature type="compositionally biased region" description="Acidic residues" evidence="13">
    <location>
        <begin position="411"/>
        <end position="420"/>
    </location>
</feature>
<dbReference type="InterPro" id="IPR001494">
    <property type="entry name" value="Importin-beta_N"/>
</dbReference>
<dbReference type="InterPro" id="IPR058584">
    <property type="entry name" value="IMB1_TNPO1-like_TPR"/>
</dbReference>
<dbReference type="SMART" id="SM00913">
    <property type="entry name" value="IBN_N"/>
    <property type="match status" value="1"/>
</dbReference>
<dbReference type="FunFam" id="1.25.10.10:FF:000028">
    <property type="entry name" value="Transportin-1 isoform 1"/>
    <property type="match status" value="2"/>
</dbReference>
<keyword evidence="4" id="KW-0963">Cytoplasm</keyword>
<evidence type="ECO:0000256" key="10">
    <source>
        <dbReference type="ARBA" id="ARBA00067327"/>
    </source>
</evidence>
<dbReference type="GO" id="GO:0031981">
    <property type="term" value="C:nuclear lumen"/>
    <property type="evidence" value="ECO:0007669"/>
    <property type="project" value="UniProtKB-ARBA"/>
</dbReference>
<dbReference type="InterPro" id="IPR011989">
    <property type="entry name" value="ARM-like"/>
</dbReference>
<dbReference type="EMBL" id="JBBHLL010000888">
    <property type="protein sequence ID" value="KAK7797168.1"/>
    <property type="molecule type" value="Genomic_DNA"/>
</dbReference>
<evidence type="ECO:0000256" key="7">
    <source>
        <dbReference type="ARBA" id="ARBA00023242"/>
    </source>
</evidence>
<evidence type="ECO:0000256" key="13">
    <source>
        <dbReference type="SAM" id="MobiDB-lite"/>
    </source>
</evidence>
<organism evidence="15 16">
    <name type="scientific">Myodes glareolus</name>
    <name type="common">Bank vole</name>
    <name type="synonym">Clethrionomys glareolus</name>
    <dbReference type="NCBI Taxonomy" id="447135"/>
    <lineage>
        <taxon>Eukaryota</taxon>
        <taxon>Metazoa</taxon>
        <taxon>Chordata</taxon>
        <taxon>Craniata</taxon>
        <taxon>Vertebrata</taxon>
        <taxon>Euteleostomi</taxon>
        <taxon>Mammalia</taxon>
        <taxon>Eutheria</taxon>
        <taxon>Euarchontoglires</taxon>
        <taxon>Glires</taxon>
        <taxon>Rodentia</taxon>
        <taxon>Myomorpha</taxon>
        <taxon>Muroidea</taxon>
        <taxon>Cricetidae</taxon>
        <taxon>Arvicolinae</taxon>
        <taxon>Myodes</taxon>
    </lineage>
</organism>
<evidence type="ECO:0000313" key="16">
    <source>
        <dbReference type="Proteomes" id="UP001488838"/>
    </source>
</evidence>
<dbReference type="InterPro" id="IPR016024">
    <property type="entry name" value="ARM-type_fold"/>
</dbReference>
<name>A0AAW0H726_MYOGA</name>
<evidence type="ECO:0000256" key="12">
    <source>
        <dbReference type="ARBA" id="ARBA00080641"/>
    </source>
</evidence>
<dbReference type="AlphaFoldDB" id="A0AAW0H726"/>
<evidence type="ECO:0000256" key="3">
    <source>
        <dbReference type="ARBA" id="ARBA00022448"/>
    </source>
</evidence>
<protein>
    <recommendedName>
        <fullName evidence="10">Transportin-1</fullName>
    </recommendedName>
    <alternativeName>
        <fullName evidence="11">Importin beta-2</fullName>
    </alternativeName>
    <alternativeName>
        <fullName evidence="12">Karyopherin beta-2</fullName>
    </alternativeName>
</protein>
<reference evidence="15 16" key="1">
    <citation type="journal article" date="2023" name="bioRxiv">
        <title>Conserved and derived expression patterns and positive selection on dental genes reveal complex evolutionary context of ever-growing rodent molars.</title>
        <authorList>
            <person name="Calamari Z.T."/>
            <person name="Song A."/>
            <person name="Cohen E."/>
            <person name="Akter M."/>
            <person name="Roy R.D."/>
            <person name="Hallikas O."/>
            <person name="Christensen M.M."/>
            <person name="Li P."/>
            <person name="Marangoni P."/>
            <person name="Jernvall J."/>
            <person name="Klein O.D."/>
        </authorList>
    </citation>
    <scope>NUCLEOTIDE SEQUENCE [LARGE SCALE GENOMIC DNA]</scope>
    <source>
        <strain evidence="15">V071</strain>
    </source>
</reference>
<comment type="similarity">
    <text evidence="8">Belongs to the importin beta family. Importin beta-2 subfamily.</text>
</comment>
<evidence type="ECO:0000256" key="11">
    <source>
        <dbReference type="ARBA" id="ARBA00076938"/>
    </source>
</evidence>
<dbReference type="Pfam" id="PF13513">
    <property type="entry name" value="HEAT_EZ"/>
    <property type="match status" value="1"/>
</dbReference>
<keyword evidence="5" id="KW-0677">Repeat</keyword>
<gene>
    <name evidence="15" type="ORF">U0070_020307</name>
</gene>
<evidence type="ECO:0000256" key="6">
    <source>
        <dbReference type="ARBA" id="ARBA00022927"/>
    </source>
</evidence>
<comment type="subcellular location">
    <subcellularLocation>
        <location evidence="2">Cytoplasm</location>
    </subcellularLocation>
    <subcellularLocation>
        <location evidence="1">Nucleus</location>
    </subcellularLocation>
</comment>
<feature type="domain" description="Importin N-terminal" evidence="14">
    <location>
        <begin position="39"/>
        <end position="107"/>
    </location>
</feature>
<proteinExistence type="inferred from homology"/>
<dbReference type="PANTHER" id="PTHR10527">
    <property type="entry name" value="IMPORTIN BETA"/>
    <property type="match status" value="1"/>
</dbReference>
<evidence type="ECO:0000256" key="2">
    <source>
        <dbReference type="ARBA" id="ARBA00004496"/>
    </source>
</evidence>
<sequence length="1156" mass="129037">MISWAMVQAGLEFKTFLSFLSVGSQGCLNTSSFPSPLTAWQKLKQLNQFPDFNNYLIFVLTRLKSEDEPTRSLSGLILKNNVKAHYQSFPPPVADFIKQECLNNIGDASSLIRATIGILITTIASKGELQMWPELLPQLCNLLNSEDYNTCEVGYKQAMAWPNQGLELGGAFGALQKICEDSSELLDSDALNRPLNIMIPKFLQFFKHCSPKIRSHAIACVNQFIMDRAQALMDNIDTFIEHLFALAVDDDPEVRKNVCRALVMLLEVRIDRLIPHMHSIIQVRMAATGWVGGWRSRGRPAVGLGLSLSLLPQYMLQRTQDHDENVALEACEFWLTLAEQPICKEVLASHLVQLIPILVNGMKYSEIDIILLKGDVEEDEAVPDSEQDIKPRFHKSRTVTLPHEAERPDGSEDAEDDDDDDALSDWNLRKCSAAALDVLANVFREELLPHLLPLLKGLLFHPEWVVKESGILVLGAIAEGCMQGMVPYLPELIPHLIQCLSDKKALVRSIACWTLSRYAHWVVSQPPDMHLKPLMTELLKRILDGNKRVQEAACSAFATLEEEACTELVPYLSYILDTLVFAFGKYQHKNLLILYDAIGTLADSVGHHLNQPEYIQKLMPPLIQKWNELKDEDKDLFPLLECLSSVATALQSGFLPYCEPVYQRCVTLVQKTLAQAMMYTQHPEQYEAPDKDFMIVALDLLSGLAEGLGGHVEQLVARSNIMTLLFQCMQDSMPEVRQSSFALLGDLTKACFIHVKPCIGRLPPLPYPMAPVLVSSDGAEFMPILGTNLNPEFISVCNNATWAIGEICMQMVCMELGTWAEVSNTQLTFCGWSGPCRALNDWSLGAEMQPYVQMVLNNLVEIINRPNTPKTLLENTGEYQACAERGEFQEGCRHLEWDSGRNPRKNTGFRLYGTRLGGEDTQMGQTQRPRITTGSFIWGLWGGARCLLSEAPPRTVPGPLGVAGRLTSPSAIPAITIGRLGYVCPQEVAPMLQQFIRPWCVPAWVGPAGGGQNSCAPQRHPHGCMWETSTYGYPPPCSLQPSFIYACLAPSPSTDLLPSSMARCTSLRNIRDNEEKDSAFRGICMMIGVNPGGVVQDFIFFCDAVASWVSPKDDLRDMFYKILHGFKDQVGEENWQQFSEQFPPLLKERLAAFYGV</sequence>
<dbReference type="Pfam" id="PF03810">
    <property type="entry name" value="IBN_N"/>
    <property type="match status" value="1"/>
</dbReference>
<evidence type="ECO:0000256" key="5">
    <source>
        <dbReference type="ARBA" id="ARBA00022737"/>
    </source>
</evidence>
<dbReference type="Gene3D" id="1.25.10.10">
    <property type="entry name" value="Leucine-rich Repeat Variant"/>
    <property type="match status" value="5"/>
</dbReference>
<dbReference type="GO" id="GO:0005737">
    <property type="term" value="C:cytoplasm"/>
    <property type="evidence" value="ECO:0007669"/>
    <property type="project" value="UniProtKB-SubCell"/>
</dbReference>